<dbReference type="GO" id="GO:0003677">
    <property type="term" value="F:DNA binding"/>
    <property type="evidence" value="ECO:0007669"/>
    <property type="project" value="UniProtKB-KW"/>
</dbReference>
<feature type="region of interest" description="Disordered" evidence="6">
    <location>
        <begin position="1"/>
        <end position="30"/>
    </location>
</feature>
<dbReference type="InterPro" id="IPR036864">
    <property type="entry name" value="Zn2-C6_fun-type_DNA-bd_sf"/>
</dbReference>
<reference evidence="9" key="2">
    <citation type="submission" date="2021-02" db="EMBL/GenBank/DDBJ databases">
        <title>Aspergillus chevalieri M1 genome sequence.</title>
        <authorList>
            <person name="Kadooka C."/>
            <person name="Mori K."/>
            <person name="Futagami T."/>
        </authorList>
    </citation>
    <scope>NUCLEOTIDE SEQUENCE</scope>
    <source>
        <strain evidence="9">M1</strain>
    </source>
</reference>
<dbReference type="SUPFAM" id="SSF57701">
    <property type="entry name" value="Zn2/Cys6 DNA-binding domain"/>
    <property type="match status" value="1"/>
</dbReference>
<keyword evidence="3" id="KW-0238">DNA-binding</keyword>
<dbReference type="InterPro" id="IPR001138">
    <property type="entry name" value="Zn2Cys6_DnaBD"/>
</dbReference>
<dbReference type="GO" id="GO:0008270">
    <property type="term" value="F:zinc ion binding"/>
    <property type="evidence" value="ECO:0007669"/>
    <property type="project" value="InterPro"/>
</dbReference>
<reference evidence="9" key="1">
    <citation type="submission" date="2021-01" db="EMBL/GenBank/DDBJ databases">
        <authorList>
            <consortium name="Aspergillus chevalieri M1 genome sequencing consortium"/>
            <person name="Kazuki M."/>
            <person name="Futagami T."/>
        </authorList>
    </citation>
    <scope>NUCLEOTIDE SEQUENCE</scope>
    <source>
        <strain evidence="9">M1</strain>
    </source>
</reference>
<keyword evidence="4" id="KW-0804">Transcription</keyword>
<dbReference type="PANTHER" id="PTHR46910:SF2">
    <property type="entry name" value="ZN(II)2CYS6 TRANSCRIPTION FACTOR (EUROFUNG)"/>
    <property type="match status" value="1"/>
</dbReference>
<keyword evidence="1" id="KW-0479">Metal-binding</keyword>
<name>A0A7R7VXA9_ASPCH</name>
<feature type="transmembrane region" description="Helical" evidence="7">
    <location>
        <begin position="620"/>
        <end position="640"/>
    </location>
</feature>
<feature type="compositionally biased region" description="Polar residues" evidence="6">
    <location>
        <begin position="161"/>
        <end position="171"/>
    </location>
</feature>
<feature type="domain" description="Zn(2)-C6 fungal-type" evidence="8">
    <location>
        <begin position="39"/>
        <end position="71"/>
    </location>
</feature>
<feature type="compositionally biased region" description="Polar residues" evidence="6">
    <location>
        <begin position="708"/>
        <end position="717"/>
    </location>
</feature>
<keyword evidence="7" id="KW-0472">Membrane</keyword>
<dbReference type="SMART" id="SM00066">
    <property type="entry name" value="GAL4"/>
    <property type="match status" value="1"/>
</dbReference>
<dbReference type="Gene3D" id="4.10.240.10">
    <property type="entry name" value="Zn(2)-C6 fungal-type DNA-binding domain"/>
    <property type="match status" value="1"/>
</dbReference>
<evidence type="ECO:0000256" key="1">
    <source>
        <dbReference type="ARBA" id="ARBA00022723"/>
    </source>
</evidence>
<evidence type="ECO:0000313" key="10">
    <source>
        <dbReference type="Proteomes" id="UP000637239"/>
    </source>
</evidence>
<keyword evidence="5" id="KW-0539">Nucleus</keyword>
<dbReference type="SMART" id="SM00906">
    <property type="entry name" value="Fungal_trans"/>
    <property type="match status" value="1"/>
</dbReference>
<dbReference type="GO" id="GO:0006351">
    <property type="term" value="P:DNA-templated transcription"/>
    <property type="evidence" value="ECO:0007669"/>
    <property type="project" value="InterPro"/>
</dbReference>
<gene>
    <name evidence="9" type="ORF">ACHE_70816S</name>
</gene>
<dbReference type="PANTHER" id="PTHR46910">
    <property type="entry name" value="TRANSCRIPTION FACTOR PDR1"/>
    <property type="match status" value="1"/>
</dbReference>
<protein>
    <recommendedName>
        <fullName evidence="8">Zn(2)-C6 fungal-type domain-containing protein</fullName>
    </recommendedName>
</protein>
<dbReference type="InterPro" id="IPR050987">
    <property type="entry name" value="AtrR-like"/>
</dbReference>
<evidence type="ECO:0000259" key="8">
    <source>
        <dbReference type="PROSITE" id="PS50048"/>
    </source>
</evidence>
<keyword evidence="2" id="KW-0805">Transcription regulation</keyword>
<dbReference type="PROSITE" id="PS00463">
    <property type="entry name" value="ZN2_CY6_FUNGAL_1"/>
    <property type="match status" value="1"/>
</dbReference>
<dbReference type="Proteomes" id="UP000637239">
    <property type="component" value="Chromosome 7"/>
</dbReference>
<dbReference type="CDD" id="cd00067">
    <property type="entry name" value="GAL4"/>
    <property type="match status" value="1"/>
</dbReference>
<dbReference type="GeneID" id="66986331"/>
<evidence type="ECO:0000256" key="2">
    <source>
        <dbReference type="ARBA" id="ARBA00023015"/>
    </source>
</evidence>
<keyword evidence="7" id="KW-1133">Transmembrane helix</keyword>
<dbReference type="PROSITE" id="PS50048">
    <property type="entry name" value="ZN2_CY6_FUNGAL_2"/>
    <property type="match status" value="1"/>
</dbReference>
<evidence type="ECO:0000256" key="7">
    <source>
        <dbReference type="SAM" id="Phobius"/>
    </source>
</evidence>
<dbReference type="CDD" id="cd12148">
    <property type="entry name" value="fungal_TF_MHR"/>
    <property type="match status" value="1"/>
</dbReference>
<dbReference type="Pfam" id="PF04082">
    <property type="entry name" value="Fungal_trans"/>
    <property type="match status" value="1"/>
</dbReference>
<feature type="region of interest" description="Disordered" evidence="6">
    <location>
        <begin position="708"/>
        <end position="736"/>
    </location>
</feature>
<organism evidence="9 10">
    <name type="scientific">Aspergillus chevalieri</name>
    <name type="common">Eurotium chevalieri</name>
    <dbReference type="NCBI Taxonomy" id="182096"/>
    <lineage>
        <taxon>Eukaryota</taxon>
        <taxon>Fungi</taxon>
        <taxon>Dikarya</taxon>
        <taxon>Ascomycota</taxon>
        <taxon>Pezizomycotina</taxon>
        <taxon>Eurotiomycetes</taxon>
        <taxon>Eurotiomycetidae</taxon>
        <taxon>Eurotiales</taxon>
        <taxon>Aspergillaceae</taxon>
        <taxon>Aspergillus</taxon>
        <taxon>Aspergillus subgen. Aspergillus</taxon>
    </lineage>
</organism>
<feature type="region of interest" description="Disordered" evidence="6">
    <location>
        <begin position="111"/>
        <end position="196"/>
    </location>
</feature>
<dbReference type="InterPro" id="IPR007219">
    <property type="entry name" value="XnlR_reg_dom"/>
</dbReference>
<evidence type="ECO:0000313" key="9">
    <source>
        <dbReference type="EMBL" id="BCR91973.1"/>
    </source>
</evidence>
<feature type="compositionally biased region" description="Basic and acidic residues" evidence="6">
    <location>
        <begin position="127"/>
        <end position="137"/>
    </location>
</feature>
<dbReference type="RefSeq" id="XP_043140495.1">
    <property type="nucleotide sequence ID" value="XM_043283191.1"/>
</dbReference>
<keyword evidence="10" id="KW-1185">Reference proteome</keyword>
<dbReference type="KEGG" id="ache:ACHE_70816S"/>
<keyword evidence="7" id="KW-0812">Transmembrane</keyword>
<evidence type="ECO:0000256" key="4">
    <source>
        <dbReference type="ARBA" id="ARBA00023163"/>
    </source>
</evidence>
<dbReference type="GO" id="GO:0000981">
    <property type="term" value="F:DNA-binding transcription factor activity, RNA polymerase II-specific"/>
    <property type="evidence" value="ECO:0007669"/>
    <property type="project" value="InterPro"/>
</dbReference>
<accession>A0A7R7VXA9</accession>
<feature type="compositionally biased region" description="Basic residues" evidence="6">
    <location>
        <begin position="182"/>
        <end position="191"/>
    </location>
</feature>
<dbReference type="EMBL" id="AP024422">
    <property type="protein sequence ID" value="BCR91973.1"/>
    <property type="molecule type" value="Genomic_DNA"/>
</dbReference>
<evidence type="ECO:0000256" key="5">
    <source>
        <dbReference type="ARBA" id="ARBA00023242"/>
    </source>
</evidence>
<evidence type="ECO:0000256" key="3">
    <source>
        <dbReference type="ARBA" id="ARBA00023125"/>
    </source>
</evidence>
<sequence>MQNPTPGLGTAQDRRFVPKSAAPNIKGHGPLPRRRNALTCDMCHKKKTKCELEGSNTTCVQCMRRNTRCNYTTRREKRENLKRSQYVKELEERVRRTESLLKAAGLLDEESARNELVDGEADQPDSESEHDNGRNEDISETADWGVISDNQPRHHALTGQKLGSTTGNLDRSSCPPLGPKRSSTHHERRHSATGCSDLQHVPVLRADDREESRYYGRSSFMSILSRQGIEWIKEKTGDVKFLNCLTTDSNKDSPWDYWRPDVFHDLFASQVFKPLPSRAEVFSLMKDYFRTLNRLFPLYHEESFMRLVEWQYTQQTCDDAARWANINIILSLAYEYRFSNSLKPEKDKEKAWMYFKNAMSVFVELTLRRTDLLSIQALLGMALFLRGNSGTQSALPIITAAMRSCHRMGLHRDLPRPHFSPVEQEQRKRVFWIAYILDQSTCVRSGSAPTQHVDDFDVDLPSEEDDDHLVDNFQSFFRQLCRLTVIKGRICCKLNCTKALDNRSVGEIFQIINELNAELEEWKKNGIFDLQLKMKPAGEDFLFGFATAGLRLVYYNSLIMVHRIPLIVHFIHARHIPPERQKASDLRLIANNSAASATICLQAARDTLKLVNSLPWGDIAWIWSLLYYVFLAVITIFAHVMEDSRHPKAKEDVNLLNIASTFLGTLIPADGSCKYARFMAQMSANFERIARASIERYERAGESFEYRNSVSATQSPLPGSGPDHGHNKTTSSSCTQGLQCQDSGYVTSPASNVNMEMNIARVENLPHSLAANGLAGPEAHNNDYHQPCQAMADHMSPNYTTTTNTQFYINPTNNLFPTNLTPTPTQTLSTDHLYPFSNPNSDPNPCTATPTPTDNCTATGAGPCFVPPPPNLWQIPLTADWEFNQFLNGMPPGILPGPGTGTGTTTNANAGYPFDLSTPGLGINPGPGPGPATVPQTPTTPTTSAIDSGNIMGYDYGTQAQAQAQAQMQNLNQGQQQHQLYQQFMDAQNAGAGY</sequence>
<evidence type="ECO:0000256" key="6">
    <source>
        <dbReference type="SAM" id="MobiDB-lite"/>
    </source>
</evidence>
<feature type="compositionally biased region" description="Acidic residues" evidence="6">
    <location>
        <begin position="117"/>
        <end position="126"/>
    </location>
</feature>
<dbReference type="AlphaFoldDB" id="A0A7R7VXA9"/>
<proteinExistence type="predicted"/>